<dbReference type="RefSeq" id="WP_380719489.1">
    <property type="nucleotide sequence ID" value="NZ_JBHTLK010000007.1"/>
</dbReference>
<keyword evidence="3" id="KW-1185">Reference proteome</keyword>
<evidence type="ECO:0000259" key="1">
    <source>
        <dbReference type="Pfam" id="PF18735"/>
    </source>
</evidence>
<organism evidence="2 3">
    <name type="scientific">Saccharothrix hoggarensis</name>
    <dbReference type="NCBI Taxonomy" id="913853"/>
    <lineage>
        <taxon>Bacteria</taxon>
        <taxon>Bacillati</taxon>
        <taxon>Actinomycetota</taxon>
        <taxon>Actinomycetes</taxon>
        <taxon>Pseudonocardiales</taxon>
        <taxon>Pseudonocardiaceae</taxon>
        <taxon>Saccharothrix</taxon>
    </lineage>
</organism>
<dbReference type="Proteomes" id="UP001597168">
    <property type="component" value="Unassembled WGS sequence"/>
</dbReference>
<protein>
    <submittedName>
        <fullName evidence="2">HEPN domain-containing protein</fullName>
    </submittedName>
</protein>
<dbReference type="Pfam" id="PF18735">
    <property type="entry name" value="HEPN_RiboL-PSP"/>
    <property type="match status" value="1"/>
</dbReference>
<comment type="caution">
    <text evidence="2">The sequence shown here is derived from an EMBL/GenBank/DDBJ whole genome shotgun (WGS) entry which is preliminary data.</text>
</comment>
<name>A0ABW3QP39_9PSEU</name>
<evidence type="ECO:0000313" key="2">
    <source>
        <dbReference type="EMBL" id="MFD1146090.1"/>
    </source>
</evidence>
<gene>
    <name evidence="2" type="ORF">ACFQ3T_03030</name>
</gene>
<dbReference type="InterPro" id="IPR041519">
    <property type="entry name" value="HEPN_RiboL-PSP"/>
</dbReference>
<feature type="domain" description="RiboL-PSP-HEPN" evidence="1">
    <location>
        <begin position="22"/>
        <end position="168"/>
    </location>
</feature>
<proteinExistence type="predicted"/>
<evidence type="ECO:0000313" key="3">
    <source>
        <dbReference type="Proteomes" id="UP001597168"/>
    </source>
</evidence>
<reference evidence="3" key="1">
    <citation type="journal article" date="2019" name="Int. J. Syst. Evol. Microbiol.">
        <title>The Global Catalogue of Microorganisms (GCM) 10K type strain sequencing project: providing services to taxonomists for standard genome sequencing and annotation.</title>
        <authorList>
            <consortium name="The Broad Institute Genomics Platform"/>
            <consortium name="The Broad Institute Genome Sequencing Center for Infectious Disease"/>
            <person name="Wu L."/>
            <person name="Ma J."/>
        </authorList>
    </citation>
    <scope>NUCLEOTIDE SEQUENCE [LARGE SCALE GENOMIC DNA]</scope>
    <source>
        <strain evidence="3">CCUG 60214</strain>
    </source>
</reference>
<sequence>MSGYDVIKKTIDEHSELMTFLGQRNELSLLTTVESTLPKVILLSAASDLESRVQGLIVKFFDQTTTSHEFAVSFVKNKAINRQFHTYFDWKGRSANPFFGLFGQKFKERIAAEYVADPLLKPAVTDFCEIGAKRNELVHSNYATYTLNMTASEVFAMYERALYFIERMPLLLQDS</sequence>
<accession>A0ABW3QP39</accession>
<dbReference type="EMBL" id="JBHTLK010000007">
    <property type="protein sequence ID" value="MFD1146090.1"/>
    <property type="molecule type" value="Genomic_DNA"/>
</dbReference>